<dbReference type="Proteomes" id="UP000561011">
    <property type="component" value="Unassembled WGS sequence"/>
</dbReference>
<dbReference type="AlphaFoldDB" id="A0A853ETM3"/>
<protein>
    <submittedName>
        <fullName evidence="2">Uncharacterized protein</fullName>
    </submittedName>
</protein>
<reference evidence="2 3" key="1">
    <citation type="submission" date="2020-07" db="EMBL/GenBank/DDBJ databases">
        <title>MOT database genomes.</title>
        <authorList>
            <person name="Joseph S."/>
            <person name="Aduse-Opoku J."/>
            <person name="Hashim A."/>
            <person name="Wade W."/>
            <person name="Curtis M."/>
        </authorList>
    </citation>
    <scope>NUCLEOTIDE SEQUENCE [LARGE SCALE GENOMIC DNA]</scope>
    <source>
        <strain evidence="2 3">DSM 100099</strain>
    </source>
</reference>
<name>A0A853ETM3_9MICO</name>
<evidence type="ECO:0000313" key="3">
    <source>
        <dbReference type="Proteomes" id="UP000561011"/>
    </source>
</evidence>
<comment type="caution">
    <text evidence="2">The sequence shown here is derived from an EMBL/GenBank/DDBJ whole genome shotgun (WGS) entry which is preliminary data.</text>
</comment>
<accession>A0A853ETM3</accession>
<dbReference type="EMBL" id="JACBYE010000021">
    <property type="protein sequence ID" value="NYS93851.1"/>
    <property type="molecule type" value="Genomic_DNA"/>
</dbReference>
<sequence>MLTSSPLDDYLPLTDGMSEEAREVTRVAQAFIAQCLKDQGFDYDEPYLSDQAIRDGEGLSPTEWAAAYGFGFATSAGGGSAAPAIEPRSPAEQQAYLEALYGPEPTDVAEDEGPVYDWTTQGCLGSAYHEATGGIDALYGDADHELVLGEIDALADAVLIDSRVQDVDQAWSDCMADEGFADLASPAAAADRALRWWQAVAGAESEVDGIDVAGESGDDPAEPSSSEDPADREIALAVVDIECQLSVGHAATVQQVRWQHEQELVETYPRELAALRDAAGSLS</sequence>
<evidence type="ECO:0000313" key="2">
    <source>
        <dbReference type="EMBL" id="NYS93851.1"/>
    </source>
</evidence>
<organism evidence="2 3">
    <name type="scientific">Sanguibacter inulinus</name>
    <dbReference type="NCBI Taxonomy" id="60922"/>
    <lineage>
        <taxon>Bacteria</taxon>
        <taxon>Bacillati</taxon>
        <taxon>Actinomycetota</taxon>
        <taxon>Actinomycetes</taxon>
        <taxon>Micrococcales</taxon>
        <taxon>Sanguibacteraceae</taxon>
        <taxon>Sanguibacter</taxon>
    </lineage>
</organism>
<proteinExistence type="predicted"/>
<feature type="region of interest" description="Disordered" evidence="1">
    <location>
        <begin position="207"/>
        <end position="229"/>
    </location>
</feature>
<dbReference type="RefSeq" id="WP_179913397.1">
    <property type="nucleotide sequence ID" value="NZ_JACBYE010000021.1"/>
</dbReference>
<evidence type="ECO:0000256" key="1">
    <source>
        <dbReference type="SAM" id="MobiDB-lite"/>
    </source>
</evidence>
<gene>
    <name evidence="2" type="ORF">HZZ10_09995</name>
</gene>
<keyword evidence="3" id="KW-1185">Reference proteome</keyword>